<dbReference type="Proteomes" id="UP000265520">
    <property type="component" value="Unassembled WGS sequence"/>
</dbReference>
<sequence>VAAPPPYMRVIDELRLAHKESVQKFSDKFKSLRQIFLEKLEDVDELQPEEQRAEQESLKLPTQSPLTRPPSPAPPPSSKPPDSVSAPTPAPRPPLKTPDVHSPQENFLPPPTVPSPSPMVNSSMLRLLFTSLLPISSNSLPPLPGKVFYPPPPPPEPPDELLKIVHTPLHGILVPSPPPPLDPPTKPPDKNLTSVIGITDLEDKVNFEDGSND</sequence>
<feature type="compositionally biased region" description="Pro residues" evidence="1">
    <location>
        <begin position="67"/>
        <end position="79"/>
    </location>
</feature>
<organism evidence="2 3">
    <name type="scientific">Trifolium medium</name>
    <dbReference type="NCBI Taxonomy" id="97028"/>
    <lineage>
        <taxon>Eukaryota</taxon>
        <taxon>Viridiplantae</taxon>
        <taxon>Streptophyta</taxon>
        <taxon>Embryophyta</taxon>
        <taxon>Tracheophyta</taxon>
        <taxon>Spermatophyta</taxon>
        <taxon>Magnoliopsida</taxon>
        <taxon>eudicotyledons</taxon>
        <taxon>Gunneridae</taxon>
        <taxon>Pentapetalae</taxon>
        <taxon>rosids</taxon>
        <taxon>fabids</taxon>
        <taxon>Fabales</taxon>
        <taxon>Fabaceae</taxon>
        <taxon>Papilionoideae</taxon>
        <taxon>50 kb inversion clade</taxon>
        <taxon>NPAAA clade</taxon>
        <taxon>Hologalegina</taxon>
        <taxon>IRL clade</taxon>
        <taxon>Trifolieae</taxon>
        <taxon>Trifolium</taxon>
    </lineage>
</organism>
<reference evidence="2 3" key="1">
    <citation type="journal article" date="2018" name="Front. Plant Sci.">
        <title>Red Clover (Trifolium pratense) and Zigzag Clover (T. medium) - A Picture of Genomic Similarities and Differences.</title>
        <authorList>
            <person name="Dluhosova J."/>
            <person name="Istvanek J."/>
            <person name="Nedelnik J."/>
            <person name="Repkova J."/>
        </authorList>
    </citation>
    <scope>NUCLEOTIDE SEQUENCE [LARGE SCALE GENOMIC DNA]</scope>
    <source>
        <strain evidence="3">cv. 10/8</strain>
        <tissue evidence="2">Leaf</tissue>
    </source>
</reference>
<accession>A0A392Q5G2</accession>
<evidence type="ECO:0000313" key="3">
    <source>
        <dbReference type="Proteomes" id="UP000265520"/>
    </source>
</evidence>
<proteinExistence type="predicted"/>
<feature type="region of interest" description="Disordered" evidence="1">
    <location>
        <begin position="40"/>
        <end position="120"/>
    </location>
</feature>
<feature type="compositionally biased region" description="Pro residues" evidence="1">
    <location>
        <begin position="175"/>
        <end position="186"/>
    </location>
</feature>
<dbReference type="PRINTS" id="PR01217">
    <property type="entry name" value="PRICHEXTENSN"/>
</dbReference>
<dbReference type="EMBL" id="LXQA010115788">
    <property type="protein sequence ID" value="MCI19633.1"/>
    <property type="molecule type" value="Genomic_DNA"/>
</dbReference>
<name>A0A392Q5G2_9FABA</name>
<feature type="non-terminal residue" evidence="2">
    <location>
        <position position="213"/>
    </location>
</feature>
<keyword evidence="3" id="KW-1185">Reference proteome</keyword>
<dbReference type="AlphaFoldDB" id="A0A392Q5G2"/>
<evidence type="ECO:0000256" key="1">
    <source>
        <dbReference type="SAM" id="MobiDB-lite"/>
    </source>
</evidence>
<feature type="non-terminal residue" evidence="2">
    <location>
        <position position="1"/>
    </location>
</feature>
<feature type="region of interest" description="Disordered" evidence="1">
    <location>
        <begin position="170"/>
        <end position="192"/>
    </location>
</feature>
<evidence type="ECO:0000313" key="2">
    <source>
        <dbReference type="EMBL" id="MCI19633.1"/>
    </source>
</evidence>
<protein>
    <submittedName>
        <fullName evidence="2">Uncharacterized protein</fullName>
    </submittedName>
</protein>
<feature type="compositionally biased region" description="Pro residues" evidence="1">
    <location>
        <begin position="108"/>
        <end position="117"/>
    </location>
</feature>
<comment type="caution">
    <text evidence="2">The sequence shown here is derived from an EMBL/GenBank/DDBJ whole genome shotgun (WGS) entry which is preliminary data.</text>
</comment>